<sequence length="280" mass="28874">MFDLGHFRVPLAVASTLLVVCTLLAAECTAYWQLLLAQGIGAGIACGIIYGPATAVVAHWFARRRSTALGIATTGSSIGGTVFPIMFRNLVVSVGFKWSMRIFGLLLVLTLGVANLTLRRRLPPRRAPGGLLNLTMLTYIDASAPSQGVIGSLSFYLVSIANASSGVGRIAGGRLSDRIGPLTLIIPATALAGILTYAWPFVHGRGPLVAISVFYGAASGVYGGLLAAPMMAFGATTDVGRRTGLFMTIMSLGSLAGPPISGAINEASGGFKAVGIYAGQ</sequence>
<dbReference type="EMBL" id="MU275862">
    <property type="protein sequence ID" value="KAI0050386.1"/>
    <property type="molecule type" value="Genomic_DNA"/>
</dbReference>
<accession>A0ACB8S3D3</accession>
<protein>
    <submittedName>
        <fullName evidence="1">MFS general substrate transporter</fullName>
    </submittedName>
</protein>
<reference evidence="1" key="2">
    <citation type="journal article" date="2022" name="New Phytol.">
        <title>Evolutionary transition to the ectomycorrhizal habit in the genomes of a hyperdiverse lineage of mushroom-forming fungi.</title>
        <authorList>
            <person name="Looney B."/>
            <person name="Miyauchi S."/>
            <person name="Morin E."/>
            <person name="Drula E."/>
            <person name="Courty P.E."/>
            <person name="Kohler A."/>
            <person name="Kuo A."/>
            <person name="LaButti K."/>
            <person name="Pangilinan J."/>
            <person name="Lipzen A."/>
            <person name="Riley R."/>
            <person name="Andreopoulos W."/>
            <person name="He G."/>
            <person name="Johnson J."/>
            <person name="Nolan M."/>
            <person name="Tritt A."/>
            <person name="Barry K.W."/>
            <person name="Grigoriev I.V."/>
            <person name="Nagy L.G."/>
            <person name="Hibbett D."/>
            <person name="Henrissat B."/>
            <person name="Matheny P.B."/>
            <person name="Labbe J."/>
            <person name="Martin F.M."/>
        </authorList>
    </citation>
    <scope>NUCLEOTIDE SEQUENCE</scope>
    <source>
        <strain evidence="1">FP105234-sp</strain>
    </source>
</reference>
<organism evidence="1 2">
    <name type="scientific">Auriscalpium vulgare</name>
    <dbReference type="NCBI Taxonomy" id="40419"/>
    <lineage>
        <taxon>Eukaryota</taxon>
        <taxon>Fungi</taxon>
        <taxon>Dikarya</taxon>
        <taxon>Basidiomycota</taxon>
        <taxon>Agaricomycotina</taxon>
        <taxon>Agaricomycetes</taxon>
        <taxon>Russulales</taxon>
        <taxon>Auriscalpiaceae</taxon>
        <taxon>Auriscalpium</taxon>
    </lineage>
</organism>
<name>A0ACB8S3D3_9AGAM</name>
<proteinExistence type="predicted"/>
<comment type="caution">
    <text evidence="1">The sequence shown here is derived from an EMBL/GenBank/DDBJ whole genome shotgun (WGS) entry which is preliminary data.</text>
</comment>
<reference evidence="1" key="1">
    <citation type="submission" date="2021-02" db="EMBL/GenBank/DDBJ databases">
        <authorList>
            <consortium name="DOE Joint Genome Institute"/>
            <person name="Ahrendt S."/>
            <person name="Looney B.P."/>
            <person name="Miyauchi S."/>
            <person name="Morin E."/>
            <person name="Drula E."/>
            <person name="Courty P.E."/>
            <person name="Chicoki N."/>
            <person name="Fauchery L."/>
            <person name="Kohler A."/>
            <person name="Kuo A."/>
            <person name="Labutti K."/>
            <person name="Pangilinan J."/>
            <person name="Lipzen A."/>
            <person name="Riley R."/>
            <person name="Andreopoulos W."/>
            <person name="He G."/>
            <person name="Johnson J."/>
            <person name="Barry K.W."/>
            <person name="Grigoriev I.V."/>
            <person name="Nagy L."/>
            <person name="Hibbett D."/>
            <person name="Henrissat B."/>
            <person name="Matheny P.B."/>
            <person name="Labbe J."/>
            <person name="Martin F."/>
        </authorList>
    </citation>
    <scope>NUCLEOTIDE SEQUENCE</scope>
    <source>
        <strain evidence="1">FP105234-sp</strain>
    </source>
</reference>
<gene>
    <name evidence="1" type="ORF">FA95DRAFT_1587764</name>
</gene>
<evidence type="ECO:0000313" key="1">
    <source>
        <dbReference type="EMBL" id="KAI0050386.1"/>
    </source>
</evidence>
<dbReference type="Proteomes" id="UP000814033">
    <property type="component" value="Unassembled WGS sequence"/>
</dbReference>
<evidence type="ECO:0000313" key="2">
    <source>
        <dbReference type="Proteomes" id="UP000814033"/>
    </source>
</evidence>
<keyword evidence="2" id="KW-1185">Reference proteome</keyword>